<accession>A0A0C2DU22</accession>
<evidence type="ECO:0008006" key="5">
    <source>
        <dbReference type="Google" id="ProtNLM"/>
    </source>
</evidence>
<name>A0A0C2DU22_9BILA</name>
<feature type="chain" id="PRO_5002164444" description="Secreted protein" evidence="2">
    <location>
        <begin position="22"/>
        <end position="96"/>
    </location>
</feature>
<dbReference type="Proteomes" id="UP000054047">
    <property type="component" value="Unassembled WGS sequence"/>
</dbReference>
<feature type="compositionally biased region" description="Polar residues" evidence="1">
    <location>
        <begin position="21"/>
        <end position="33"/>
    </location>
</feature>
<feature type="compositionally biased region" description="Low complexity" evidence="1">
    <location>
        <begin position="64"/>
        <end position="78"/>
    </location>
</feature>
<reference evidence="3 4" key="1">
    <citation type="submission" date="2013-12" db="EMBL/GenBank/DDBJ databases">
        <title>Draft genome of the parsitic nematode Ancylostoma duodenale.</title>
        <authorList>
            <person name="Mitreva M."/>
        </authorList>
    </citation>
    <scope>NUCLEOTIDE SEQUENCE [LARGE SCALE GENOMIC DNA]</scope>
    <source>
        <strain evidence="3 4">Zhejiang</strain>
    </source>
</reference>
<keyword evidence="4" id="KW-1185">Reference proteome</keyword>
<keyword evidence="2" id="KW-0732">Signal</keyword>
<proteinExistence type="predicted"/>
<feature type="signal peptide" evidence="2">
    <location>
        <begin position="1"/>
        <end position="21"/>
    </location>
</feature>
<evidence type="ECO:0000313" key="4">
    <source>
        <dbReference type="Proteomes" id="UP000054047"/>
    </source>
</evidence>
<feature type="region of interest" description="Disordered" evidence="1">
    <location>
        <begin position="21"/>
        <end position="83"/>
    </location>
</feature>
<organism evidence="3 4">
    <name type="scientific">Ancylostoma duodenale</name>
    <dbReference type="NCBI Taxonomy" id="51022"/>
    <lineage>
        <taxon>Eukaryota</taxon>
        <taxon>Metazoa</taxon>
        <taxon>Ecdysozoa</taxon>
        <taxon>Nematoda</taxon>
        <taxon>Chromadorea</taxon>
        <taxon>Rhabditida</taxon>
        <taxon>Rhabditina</taxon>
        <taxon>Rhabditomorpha</taxon>
        <taxon>Strongyloidea</taxon>
        <taxon>Ancylostomatidae</taxon>
        <taxon>Ancylostomatinae</taxon>
        <taxon>Ancylostoma</taxon>
    </lineage>
</organism>
<evidence type="ECO:0000256" key="1">
    <source>
        <dbReference type="SAM" id="MobiDB-lite"/>
    </source>
</evidence>
<sequence length="96" mass="10475">MGTTVRLHALVVVSATTNCCATRSVPTPTPATTSDHETDANFCRQPPHRHDSSHRPLQPPPPTNHSSHSHQPSTPTRSASQPCSPMLRRYIVVVCM</sequence>
<dbReference type="AlphaFoldDB" id="A0A0C2DU22"/>
<evidence type="ECO:0000313" key="3">
    <source>
        <dbReference type="EMBL" id="KIH66302.1"/>
    </source>
</evidence>
<protein>
    <recommendedName>
        <fullName evidence="5">Secreted protein</fullName>
    </recommendedName>
</protein>
<dbReference type="EMBL" id="KN727176">
    <property type="protein sequence ID" value="KIH66302.1"/>
    <property type="molecule type" value="Genomic_DNA"/>
</dbReference>
<gene>
    <name evidence="3" type="ORF">ANCDUO_03367</name>
</gene>
<evidence type="ECO:0000256" key="2">
    <source>
        <dbReference type="SAM" id="SignalP"/>
    </source>
</evidence>